<accession>A0AAD5G9B9</accession>
<gene>
    <name evidence="1" type="ORF">M8C21_006188</name>
</gene>
<reference evidence="1" key="1">
    <citation type="submission" date="2022-06" db="EMBL/GenBank/DDBJ databases">
        <title>Uncovering the hologenomic basis of an extraordinary plant invasion.</title>
        <authorList>
            <person name="Bieker V.C."/>
            <person name="Martin M.D."/>
            <person name="Gilbert T."/>
            <person name="Hodgins K."/>
            <person name="Battlay P."/>
            <person name="Petersen B."/>
            <person name="Wilson J."/>
        </authorList>
    </citation>
    <scope>NUCLEOTIDE SEQUENCE</scope>
    <source>
        <strain evidence="1">AA19_3_7</strain>
        <tissue evidence="1">Leaf</tissue>
    </source>
</reference>
<protein>
    <submittedName>
        <fullName evidence="1">Uncharacterized protein</fullName>
    </submittedName>
</protein>
<dbReference type="AlphaFoldDB" id="A0AAD5G9B9"/>
<name>A0AAD5G9B9_AMBAR</name>
<sequence length="120" mass="13249">IIGTQDFAEVLAFTFRCCYQPTLVVALHRKRCTVVGAGRFHQYNSYIKGIKAAAEMTYILVAIVVGRKTIFCGVPWDDYIGNSPQCSLANYISSEGDIGLLLRSMIIQVIRGSSKDTVPQ</sequence>
<proteinExistence type="predicted"/>
<dbReference type="Proteomes" id="UP001206925">
    <property type="component" value="Unassembled WGS sequence"/>
</dbReference>
<feature type="non-terminal residue" evidence="1">
    <location>
        <position position="1"/>
    </location>
</feature>
<dbReference type="EMBL" id="JAMZMK010010065">
    <property type="protein sequence ID" value="KAI7733224.1"/>
    <property type="molecule type" value="Genomic_DNA"/>
</dbReference>
<keyword evidence="2" id="KW-1185">Reference proteome</keyword>
<evidence type="ECO:0000313" key="2">
    <source>
        <dbReference type="Proteomes" id="UP001206925"/>
    </source>
</evidence>
<organism evidence="1 2">
    <name type="scientific">Ambrosia artemisiifolia</name>
    <name type="common">Common ragweed</name>
    <dbReference type="NCBI Taxonomy" id="4212"/>
    <lineage>
        <taxon>Eukaryota</taxon>
        <taxon>Viridiplantae</taxon>
        <taxon>Streptophyta</taxon>
        <taxon>Embryophyta</taxon>
        <taxon>Tracheophyta</taxon>
        <taxon>Spermatophyta</taxon>
        <taxon>Magnoliopsida</taxon>
        <taxon>eudicotyledons</taxon>
        <taxon>Gunneridae</taxon>
        <taxon>Pentapetalae</taxon>
        <taxon>asterids</taxon>
        <taxon>campanulids</taxon>
        <taxon>Asterales</taxon>
        <taxon>Asteraceae</taxon>
        <taxon>Asteroideae</taxon>
        <taxon>Heliantheae alliance</taxon>
        <taxon>Heliantheae</taxon>
        <taxon>Ambrosia</taxon>
    </lineage>
</organism>
<evidence type="ECO:0000313" key="1">
    <source>
        <dbReference type="EMBL" id="KAI7733224.1"/>
    </source>
</evidence>
<comment type="caution">
    <text evidence="1">The sequence shown here is derived from an EMBL/GenBank/DDBJ whole genome shotgun (WGS) entry which is preliminary data.</text>
</comment>